<reference evidence="4 5" key="1">
    <citation type="submission" date="2023-04" db="EMBL/GenBank/DDBJ databases">
        <title>The genome sequence of Polyangium sorediatum DSM14670.</title>
        <authorList>
            <person name="Zhang X."/>
        </authorList>
    </citation>
    <scope>NUCLEOTIDE SEQUENCE [LARGE SCALE GENOMIC DNA]</scope>
    <source>
        <strain evidence="4 5">DSM 14670</strain>
    </source>
</reference>
<evidence type="ECO:0000256" key="2">
    <source>
        <dbReference type="SAM" id="Phobius"/>
    </source>
</evidence>
<protein>
    <submittedName>
        <fullName evidence="4">DUF2330 domain-containing protein</fullName>
    </submittedName>
</protein>
<dbReference type="InterPro" id="IPR019283">
    <property type="entry name" value="DUF2330"/>
</dbReference>
<dbReference type="EMBL" id="JARZHI010000002">
    <property type="protein sequence ID" value="MDI1428478.1"/>
    <property type="molecule type" value="Genomic_DNA"/>
</dbReference>
<feature type="signal peptide" evidence="3">
    <location>
        <begin position="1"/>
        <end position="28"/>
    </location>
</feature>
<comment type="caution">
    <text evidence="4">The sequence shown here is derived from an EMBL/GenBank/DDBJ whole genome shotgun (WGS) entry which is preliminary data.</text>
</comment>
<evidence type="ECO:0000313" key="5">
    <source>
        <dbReference type="Proteomes" id="UP001160301"/>
    </source>
</evidence>
<accession>A0ABT6NJI5</accession>
<gene>
    <name evidence="4" type="ORF">QHF89_03210</name>
</gene>
<keyword evidence="5" id="KW-1185">Reference proteome</keyword>
<proteinExistence type="predicted"/>
<evidence type="ECO:0000313" key="4">
    <source>
        <dbReference type="EMBL" id="MDI1428478.1"/>
    </source>
</evidence>
<keyword evidence="3" id="KW-0732">Signal</keyword>
<name>A0ABT6NJI5_9BACT</name>
<feature type="transmembrane region" description="Helical" evidence="2">
    <location>
        <begin position="555"/>
        <end position="573"/>
    </location>
</feature>
<dbReference type="Pfam" id="PF10092">
    <property type="entry name" value="DUF2330"/>
    <property type="match status" value="1"/>
</dbReference>
<evidence type="ECO:0000256" key="1">
    <source>
        <dbReference type="SAM" id="MobiDB-lite"/>
    </source>
</evidence>
<keyword evidence="2" id="KW-1133">Transmembrane helix</keyword>
<keyword evidence="2" id="KW-0812">Transmembrane</keyword>
<dbReference type="Proteomes" id="UP001160301">
    <property type="component" value="Unassembled WGS sequence"/>
</dbReference>
<feature type="region of interest" description="Disordered" evidence="1">
    <location>
        <begin position="507"/>
        <end position="543"/>
    </location>
</feature>
<evidence type="ECO:0000256" key="3">
    <source>
        <dbReference type="SAM" id="SignalP"/>
    </source>
</evidence>
<organism evidence="4 5">
    <name type="scientific">Polyangium sorediatum</name>
    <dbReference type="NCBI Taxonomy" id="889274"/>
    <lineage>
        <taxon>Bacteria</taxon>
        <taxon>Pseudomonadati</taxon>
        <taxon>Myxococcota</taxon>
        <taxon>Polyangia</taxon>
        <taxon>Polyangiales</taxon>
        <taxon>Polyangiaceae</taxon>
        <taxon>Polyangium</taxon>
    </lineage>
</organism>
<keyword evidence="2" id="KW-0472">Membrane</keyword>
<sequence>MTENARGNIAFMLSRLRALGLAVPLALAAITTASSVDAFCGFYVAGADSTKLFNNATMVVLMREGTRTVLSMQNNYQGPPENFAMVVPVPVVLQKENVKTLPMAVFDKVDKLAAPRLVEYWEQDPCAPLPPPMPMAAPGTVRRMSSGPARESAADLGVTIEAQFTVGEYEVVILSARDSLGLDTWLRQEKYKIPAGAEPLLRPYVQGGSKFFVAKVDTKKVRFENGQAMLSPLRFHYDSETFALPVRLGLVNSGGTQDLIVHILARGQRYETANYPNVAIPTNLDVKDKVRNDFGAFYAALFDRTLARQPKAAITEYAWDAGSCDPCPGPTLDGSDLATLGADAIGEAQQVAGPSPGAPAVGPAPMPRPMPRWRGGSGFVLTRLHLRYGKDGLGEDLVFRAAPPIVGGREFLTDGAKLETGAVQSGINNFQGRYAIRHAWTGAVTCPNPRRGIWGGPPGGVAHKGTEAAQKLAFAKRGGIELAALVQRDESETRIDSGPLVPAPAMYAAAPETTPPPAGSASPAPTDTNASGPPPAPPQGGCAGCRVGEAGDAPGPVGAGVVVVMGFVALRLVRRRTGR</sequence>
<feature type="chain" id="PRO_5046665211" evidence="3">
    <location>
        <begin position="29"/>
        <end position="579"/>
    </location>
</feature>